<gene>
    <name evidence="8" type="primary">nirD</name>
    <name evidence="8" type="ORF">GCM10023352_09090</name>
</gene>
<evidence type="ECO:0000256" key="2">
    <source>
        <dbReference type="ARBA" id="ARBA00022723"/>
    </source>
</evidence>
<evidence type="ECO:0000259" key="7">
    <source>
        <dbReference type="PROSITE" id="PS51296"/>
    </source>
</evidence>
<evidence type="ECO:0000256" key="3">
    <source>
        <dbReference type="ARBA" id="ARBA00023002"/>
    </source>
</evidence>
<dbReference type="PROSITE" id="PS51296">
    <property type="entry name" value="RIESKE"/>
    <property type="match status" value="1"/>
</dbReference>
<dbReference type="InterPro" id="IPR017881">
    <property type="entry name" value="NirD"/>
</dbReference>
<dbReference type="Gene3D" id="2.102.10.10">
    <property type="entry name" value="Rieske [2Fe-2S] iron-sulphur domain"/>
    <property type="match status" value="1"/>
</dbReference>
<dbReference type="EMBL" id="BAABKP010000001">
    <property type="protein sequence ID" value="GAA4792716.1"/>
    <property type="molecule type" value="Genomic_DNA"/>
</dbReference>
<keyword evidence="6" id="KW-0534">Nitrate assimilation</keyword>
<dbReference type="RefSeq" id="WP_345445121.1">
    <property type="nucleotide sequence ID" value="NZ_BAABKP010000001.1"/>
</dbReference>
<accession>A0ABP9BA83</accession>
<evidence type="ECO:0000256" key="5">
    <source>
        <dbReference type="ARBA" id="ARBA00023014"/>
    </source>
</evidence>
<evidence type="ECO:0000313" key="8">
    <source>
        <dbReference type="EMBL" id="GAA4792716.1"/>
    </source>
</evidence>
<dbReference type="Pfam" id="PF13806">
    <property type="entry name" value="Rieske_2"/>
    <property type="match status" value="1"/>
</dbReference>
<dbReference type="Proteomes" id="UP001500187">
    <property type="component" value="Unassembled WGS sequence"/>
</dbReference>
<dbReference type="InterPro" id="IPR012748">
    <property type="entry name" value="Rieske-like_NirD"/>
</dbReference>
<keyword evidence="2" id="KW-0479">Metal-binding</keyword>
<evidence type="ECO:0000313" key="9">
    <source>
        <dbReference type="Proteomes" id="UP001500187"/>
    </source>
</evidence>
<evidence type="ECO:0000256" key="4">
    <source>
        <dbReference type="ARBA" id="ARBA00023004"/>
    </source>
</evidence>
<evidence type="ECO:0000256" key="6">
    <source>
        <dbReference type="ARBA" id="ARBA00023063"/>
    </source>
</evidence>
<comment type="caution">
    <text evidence="8">The sequence shown here is derived from an EMBL/GenBank/DDBJ whole genome shotgun (WGS) entry which is preliminary data.</text>
</comment>
<dbReference type="InterPro" id="IPR017941">
    <property type="entry name" value="Rieske_2Fe-2S"/>
</dbReference>
<protein>
    <submittedName>
        <fullName evidence="8">Nitrite reductase small subunit NirD</fullName>
    </submittedName>
</protein>
<keyword evidence="5" id="KW-0411">Iron-sulfur</keyword>
<dbReference type="PANTHER" id="PTHR40562:SF1">
    <property type="entry name" value="NITRITE REDUCTASE (NADH) SMALL SUBUNIT"/>
    <property type="match status" value="1"/>
</dbReference>
<keyword evidence="1" id="KW-0001">2Fe-2S</keyword>
<keyword evidence="9" id="KW-1185">Reference proteome</keyword>
<dbReference type="SUPFAM" id="SSF50022">
    <property type="entry name" value="ISP domain"/>
    <property type="match status" value="1"/>
</dbReference>
<name>A0ABP9BA83_9MICC</name>
<feature type="domain" description="Rieske" evidence="7">
    <location>
        <begin position="6"/>
        <end position="106"/>
    </location>
</feature>
<dbReference type="NCBIfam" id="TIGR02378">
    <property type="entry name" value="nirD_assim_sml"/>
    <property type="match status" value="1"/>
</dbReference>
<sequence>MITQWHRICAMDELEPNWGEAALLDGRQYAVFRTSSDSIFVTDHKDPASGSLVIARGIVGEKNGESTVTSPLYKEVYSLASGDCLSGGEFSLPVYYVEVRDGDVWVELPA</sequence>
<reference evidence="9" key="1">
    <citation type="journal article" date="2019" name="Int. J. Syst. Evol. Microbiol.">
        <title>The Global Catalogue of Microorganisms (GCM) 10K type strain sequencing project: providing services to taxonomists for standard genome sequencing and annotation.</title>
        <authorList>
            <consortium name="The Broad Institute Genomics Platform"/>
            <consortium name="The Broad Institute Genome Sequencing Center for Infectious Disease"/>
            <person name="Wu L."/>
            <person name="Ma J."/>
        </authorList>
    </citation>
    <scope>NUCLEOTIDE SEQUENCE [LARGE SCALE GENOMIC DNA]</scope>
    <source>
        <strain evidence="9">JCM 18541</strain>
    </source>
</reference>
<evidence type="ECO:0000256" key="1">
    <source>
        <dbReference type="ARBA" id="ARBA00022714"/>
    </source>
</evidence>
<proteinExistence type="predicted"/>
<keyword evidence="4" id="KW-0408">Iron</keyword>
<organism evidence="8 9">
    <name type="scientific">Rothia endophytica</name>
    <dbReference type="NCBI Taxonomy" id="1324766"/>
    <lineage>
        <taxon>Bacteria</taxon>
        <taxon>Bacillati</taxon>
        <taxon>Actinomycetota</taxon>
        <taxon>Actinomycetes</taxon>
        <taxon>Micrococcales</taxon>
        <taxon>Micrococcaceae</taxon>
        <taxon>Rothia</taxon>
    </lineage>
</organism>
<dbReference type="PANTHER" id="PTHR40562">
    <property type="match status" value="1"/>
</dbReference>
<dbReference type="InterPro" id="IPR036922">
    <property type="entry name" value="Rieske_2Fe-2S_sf"/>
</dbReference>
<dbReference type="PROSITE" id="PS51300">
    <property type="entry name" value="NIRD"/>
    <property type="match status" value="1"/>
</dbReference>
<keyword evidence="3" id="KW-0560">Oxidoreductase</keyword>